<evidence type="ECO:0000313" key="2">
    <source>
        <dbReference type="EMBL" id="MDT8760889.1"/>
    </source>
</evidence>
<accession>A0ABU3N8P2</accession>
<sequence length="722" mass="79594">MSIQPHALYNLLPDDLRRRDADAGYALRALVTLIGEQVDTVGADIDQQYANWFIETCADWAVPYIGDLVGYRPVAAAGHASNAAITPRAEVADTLAFRRRKGTLALLEDLGNSIGGWPSRAVEFYTLLARTQHINHFRVDRGRLPDLRDGDALARIGTPFDSLSHTPDIRRHGHFNVPSVGIFAWRLKTCSVTHAPAYCVESEGSQCYSFSILGNDSPLYARAVPETVSTTIARETNLPVRIRRRALEHRDHGHTLAVHADEALYGAGKSLAIYAPGWPEKDAPQPVPAERIVPADLADWRYRARRGQLLVDPERGRIAFPARQPPKHGVWVDYGTAFSADIGGGEYHRPLGQPAAFELYQVSRDRIGEGIHKSITAALQAWHEARDHREDNPRAAVIEILDSSAYSEQLALELEAGEYLQIRAADRTRPVIRLLDYMADRPDAFTVTGKAGSRLVLDGLLITGRGIQISGPDRNDDERFAMGDLCDVTIRHCTLVPGWGVTCDCDPRRPGEPSLELVDSNARIRVAASIIGAIQVVADEVQSDPVEILISDSIVDATGEQRAAICANNLPLAFARTSFLRCTVLGRVQTHAIPLAENSIFTAPVRVARRQLGCMRFCYVPPGSRTPRRSHCQPDEVRARAGADPATETARVRPHFTSVRYGNAAYAQLSQWCAPEIRRGADDESEMGVFHDLFQPQREANLRARLSEYSPASTDSDVIFAN</sequence>
<feature type="region of interest" description="Disordered" evidence="1">
    <location>
        <begin position="628"/>
        <end position="648"/>
    </location>
</feature>
<protein>
    <recommendedName>
        <fullName evidence="3">Right handed beta helix domain-containing protein</fullName>
    </recommendedName>
</protein>
<name>A0ABU3N8P2_9SPHN</name>
<comment type="caution">
    <text evidence="2">The sequence shown here is derived from an EMBL/GenBank/DDBJ whole genome shotgun (WGS) entry which is preliminary data.</text>
</comment>
<reference evidence="2" key="1">
    <citation type="submission" date="2022-04" db="EMBL/GenBank/DDBJ databases">
        <title>Tomato heritable bacteria conferring resistance against bacterial wilt.</title>
        <authorList>
            <person name="Yin J."/>
        </authorList>
    </citation>
    <scope>NUCLEOTIDE SEQUENCE</scope>
    <source>
        <strain evidence="2">Cra20</strain>
    </source>
</reference>
<dbReference type="EMBL" id="JALMLT010000006">
    <property type="protein sequence ID" value="MDT8760889.1"/>
    <property type="molecule type" value="Genomic_DNA"/>
</dbReference>
<evidence type="ECO:0000256" key="1">
    <source>
        <dbReference type="SAM" id="MobiDB-lite"/>
    </source>
</evidence>
<proteinExistence type="predicted"/>
<feature type="compositionally biased region" description="Basic and acidic residues" evidence="1">
    <location>
        <begin position="632"/>
        <end position="641"/>
    </location>
</feature>
<organism evidence="2">
    <name type="scientific">Sphingomonas psychrotolerans</name>
    <dbReference type="NCBI Taxonomy" id="1327635"/>
    <lineage>
        <taxon>Bacteria</taxon>
        <taxon>Pseudomonadati</taxon>
        <taxon>Pseudomonadota</taxon>
        <taxon>Alphaproteobacteria</taxon>
        <taxon>Sphingomonadales</taxon>
        <taxon>Sphingomonadaceae</taxon>
        <taxon>Sphingomonas</taxon>
    </lineage>
</organism>
<gene>
    <name evidence="2" type="ORF">MZO42_19490</name>
</gene>
<evidence type="ECO:0008006" key="3">
    <source>
        <dbReference type="Google" id="ProtNLM"/>
    </source>
</evidence>